<evidence type="ECO:0000259" key="1">
    <source>
        <dbReference type="Pfam" id="PF08268"/>
    </source>
</evidence>
<comment type="caution">
    <text evidence="2">The sequence shown here is derived from an EMBL/GenBank/DDBJ whole genome shotgun (WGS) entry which is preliminary data.</text>
</comment>
<dbReference type="EMBL" id="JADFTS010000003">
    <property type="protein sequence ID" value="KAF9615933.1"/>
    <property type="molecule type" value="Genomic_DNA"/>
</dbReference>
<dbReference type="AlphaFoldDB" id="A0A835IG35"/>
<sequence length="222" mass="25385">MEYTVLSVCPLTDGNFQVSLHGLLSDRQRAVSTFTHPPSNEKTPIILNGNLHWMVCDKAYKEANGVKADCSNSIVLCNMNSVNFSTIPHPGDQCGLRKKHNQMELMEMEGRLCFCDASLNRNIVIWILEDYEHRIWVKRHVIMVDPLIKFCGIHHSYGSHVNIGGFYIFNNELLLRVSKSYESHVILYNLQLNTSRRVGQERWNVVAVPHTNSLVYLDADVN</sequence>
<keyword evidence="3" id="KW-1185">Reference proteome</keyword>
<reference evidence="2 3" key="1">
    <citation type="submission" date="2020-10" db="EMBL/GenBank/DDBJ databases">
        <title>The Coptis chinensis genome and diversification of protoberbering-type alkaloids.</title>
        <authorList>
            <person name="Wang B."/>
            <person name="Shu S."/>
            <person name="Song C."/>
            <person name="Liu Y."/>
        </authorList>
    </citation>
    <scope>NUCLEOTIDE SEQUENCE [LARGE SCALE GENOMIC DNA]</scope>
    <source>
        <strain evidence="2">HL-2020</strain>
        <tissue evidence="2">Leaf</tissue>
    </source>
</reference>
<dbReference type="NCBIfam" id="TIGR01640">
    <property type="entry name" value="F_box_assoc_1"/>
    <property type="match status" value="1"/>
</dbReference>
<dbReference type="InterPro" id="IPR017451">
    <property type="entry name" value="F-box-assoc_interact_dom"/>
</dbReference>
<gene>
    <name evidence="2" type="ORF">IFM89_027179</name>
</gene>
<evidence type="ECO:0000313" key="2">
    <source>
        <dbReference type="EMBL" id="KAF9615933.1"/>
    </source>
</evidence>
<accession>A0A835IG35</accession>
<feature type="domain" description="F-box associated beta-propeller type 3" evidence="1">
    <location>
        <begin position="32"/>
        <end position="202"/>
    </location>
</feature>
<protein>
    <recommendedName>
        <fullName evidence="1">F-box associated beta-propeller type 3 domain-containing protein</fullName>
    </recommendedName>
</protein>
<proteinExistence type="predicted"/>
<name>A0A835IG35_9MAGN</name>
<dbReference type="Proteomes" id="UP000631114">
    <property type="component" value="Unassembled WGS sequence"/>
</dbReference>
<dbReference type="InterPro" id="IPR013187">
    <property type="entry name" value="F-box-assoc_dom_typ3"/>
</dbReference>
<organism evidence="2 3">
    <name type="scientific">Coptis chinensis</name>
    <dbReference type="NCBI Taxonomy" id="261450"/>
    <lineage>
        <taxon>Eukaryota</taxon>
        <taxon>Viridiplantae</taxon>
        <taxon>Streptophyta</taxon>
        <taxon>Embryophyta</taxon>
        <taxon>Tracheophyta</taxon>
        <taxon>Spermatophyta</taxon>
        <taxon>Magnoliopsida</taxon>
        <taxon>Ranunculales</taxon>
        <taxon>Ranunculaceae</taxon>
        <taxon>Coptidoideae</taxon>
        <taxon>Coptis</taxon>
    </lineage>
</organism>
<evidence type="ECO:0000313" key="3">
    <source>
        <dbReference type="Proteomes" id="UP000631114"/>
    </source>
</evidence>
<dbReference type="Pfam" id="PF08268">
    <property type="entry name" value="FBA_3"/>
    <property type="match status" value="1"/>
</dbReference>
<dbReference type="OrthoDB" id="692435at2759"/>